<evidence type="ECO:0000256" key="1">
    <source>
        <dbReference type="SAM" id="MobiDB-lite"/>
    </source>
</evidence>
<protein>
    <recommendedName>
        <fullName evidence="4">VWFA domain-containing protein</fullName>
    </recommendedName>
</protein>
<evidence type="ECO:0000313" key="2">
    <source>
        <dbReference type="EMBL" id="MFC5527409.1"/>
    </source>
</evidence>
<evidence type="ECO:0008006" key="4">
    <source>
        <dbReference type="Google" id="ProtNLM"/>
    </source>
</evidence>
<feature type="compositionally biased region" description="Basic and acidic residues" evidence="1">
    <location>
        <begin position="18"/>
        <end position="34"/>
    </location>
</feature>
<gene>
    <name evidence="2" type="ORF">ACFPPA_16830</name>
</gene>
<sequence length="144" mass="15836">MRVPFCLKRDCDTGELDRVPEHESPLDDQCHQRNEGPVGNDRAFPFASTMATSRVDARTGREIAILTDGRLSAPDRDEIIDAAGYANRHAHCILAGLSRKPANPRMVIDGLTCQSIWTLSESQFIAFFEYSTATIPILADSTAA</sequence>
<name>A0ABW0QX22_9GAMM</name>
<feature type="region of interest" description="Disordered" evidence="1">
    <location>
        <begin position="18"/>
        <end position="43"/>
    </location>
</feature>
<accession>A0ABW0QX22</accession>
<evidence type="ECO:0000313" key="3">
    <source>
        <dbReference type="Proteomes" id="UP001596114"/>
    </source>
</evidence>
<proteinExistence type="predicted"/>
<dbReference type="Proteomes" id="UP001596114">
    <property type="component" value="Unassembled WGS sequence"/>
</dbReference>
<reference evidence="3" key="1">
    <citation type="journal article" date="2019" name="Int. J. Syst. Evol. Microbiol.">
        <title>The Global Catalogue of Microorganisms (GCM) 10K type strain sequencing project: providing services to taxonomists for standard genome sequencing and annotation.</title>
        <authorList>
            <consortium name="The Broad Institute Genomics Platform"/>
            <consortium name="The Broad Institute Genome Sequencing Center for Infectious Disease"/>
            <person name="Wu L."/>
            <person name="Ma J."/>
        </authorList>
    </citation>
    <scope>NUCLEOTIDE SEQUENCE [LARGE SCALE GENOMIC DNA]</scope>
    <source>
        <strain evidence="3">CGMCC 1.16619</strain>
    </source>
</reference>
<dbReference type="RefSeq" id="WP_377322013.1">
    <property type="nucleotide sequence ID" value="NZ_JBHSNF010000004.1"/>
</dbReference>
<keyword evidence="3" id="KW-1185">Reference proteome</keyword>
<dbReference type="EMBL" id="JBHSNF010000004">
    <property type="protein sequence ID" value="MFC5527409.1"/>
    <property type="molecule type" value="Genomic_DNA"/>
</dbReference>
<organism evidence="2 3">
    <name type="scientific">Rhodanobacter ginsengisoli</name>
    <dbReference type="NCBI Taxonomy" id="418646"/>
    <lineage>
        <taxon>Bacteria</taxon>
        <taxon>Pseudomonadati</taxon>
        <taxon>Pseudomonadota</taxon>
        <taxon>Gammaproteobacteria</taxon>
        <taxon>Lysobacterales</taxon>
        <taxon>Rhodanobacteraceae</taxon>
        <taxon>Rhodanobacter</taxon>
    </lineage>
</organism>
<comment type="caution">
    <text evidence="2">The sequence shown here is derived from an EMBL/GenBank/DDBJ whole genome shotgun (WGS) entry which is preliminary data.</text>
</comment>